<dbReference type="Pfam" id="PF13098">
    <property type="entry name" value="Thioredoxin_2"/>
    <property type="match status" value="1"/>
</dbReference>
<dbReference type="PROSITE" id="PS51352">
    <property type="entry name" value="THIOREDOXIN_2"/>
    <property type="match status" value="1"/>
</dbReference>
<dbReference type="InterPro" id="IPR051099">
    <property type="entry name" value="AGR/TXD"/>
</dbReference>
<sequence>MKTSAFLLISVISTILPATLQARTWKEAGSDRTIEGDYVRTEGDQVLIRKPGGTTSKIALSKLSEDDKKFVAGQAPAKEAAADKDVFKWETDFELAKQRAKDEKKDLLVDFTGTDWCGWCIKLKKEVFDQPAFQEYAKKNLIMVELDFPRKKVLPEELKKQNAELAKKYEIRGYPTILLLNSKGREVARTGYQEGGPDKYIEHVKELLKK</sequence>
<protein>
    <submittedName>
        <fullName evidence="3">Thioredoxin family protein</fullName>
    </submittedName>
</protein>
<keyword evidence="4" id="KW-1185">Reference proteome</keyword>
<dbReference type="PANTHER" id="PTHR15337:SF11">
    <property type="entry name" value="THIOREDOXIN DOMAIN-CONTAINING PROTEIN"/>
    <property type="match status" value="1"/>
</dbReference>
<name>A0ABT3GBI1_9BACT</name>
<evidence type="ECO:0000313" key="4">
    <source>
        <dbReference type="Proteomes" id="UP001320876"/>
    </source>
</evidence>
<reference evidence="3 4" key="1">
    <citation type="submission" date="2022-10" db="EMBL/GenBank/DDBJ databases">
        <title>Luteolibacter arcticus strain CCTCC AB 2014275, whole genome shotgun sequencing project.</title>
        <authorList>
            <person name="Zhao G."/>
            <person name="Shen L."/>
        </authorList>
    </citation>
    <scope>NUCLEOTIDE SEQUENCE [LARGE SCALE GENOMIC DNA]</scope>
    <source>
        <strain evidence="3 4">CCTCC AB 2014275</strain>
    </source>
</reference>
<dbReference type="InterPro" id="IPR036249">
    <property type="entry name" value="Thioredoxin-like_sf"/>
</dbReference>
<dbReference type="InterPro" id="IPR012336">
    <property type="entry name" value="Thioredoxin-like_fold"/>
</dbReference>
<dbReference type="SUPFAM" id="SSF52833">
    <property type="entry name" value="Thioredoxin-like"/>
    <property type="match status" value="1"/>
</dbReference>
<dbReference type="EMBL" id="JAPDDT010000001">
    <property type="protein sequence ID" value="MCW1920982.1"/>
    <property type="molecule type" value="Genomic_DNA"/>
</dbReference>
<dbReference type="Gene3D" id="3.40.30.10">
    <property type="entry name" value="Glutaredoxin"/>
    <property type="match status" value="1"/>
</dbReference>
<comment type="caution">
    <text evidence="3">The sequence shown here is derived from an EMBL/GenBank/DDBJ whole genome shotgun (WGS) entry which is preliminary data.</text>
</comment>
<accession>A0ABT3GBI1</accession>
<dbReference type="PANTHER" id="PTHR15337">
    <property type="entry name" value="ANTERIOR GRADIENT PROTEIN-RELATED"/>
    <property type="match status" value="1"/>
</dbReference>
<keyword evidence="1" id="KW-0732">Signal</keyword>
<organism evidence="3 4">
    <name type="scientific">Luteolibacter arcticus</name>
    <dbReference type="NCBI Taxonomy" id="1581411"/>
    <lineage>
        <taxon>Bacteria</taxon>
        <taxon>Pseudomonadati</taxon>
        <taxon>Verrucomicrobiota</taxon>
        <taxon>Verrucomicrobiia</taxon>
        <taxon>Verrucomicrobiales</taxon>
        <taxon>Verrucomicrobiaceae</taxon>
        <taxon>Luteolibacter</taxon>
    </lineage>
</organism>
<proteinExistence type="predicted"/>
<evidence type="ECO:0000313" key="3">
    <source>
        <dbReference type="EMBL" id="MCW1920982.1"/>
    </source>
</evidence>
<dbReference type="Proteomes" id="UP001320876">
    <property type="component" value="Unassembled WGS sequence"/>
</dbReference>
<dbReference type="InterPro" id="IPR013766">
    <property type="entry name" value="Thioredoxin_domain"/>
</dbReference>
<evidence type="ECO:0000259" key="2">
    <source>
        <dbReference type="PROSITE" id="PS51352"/>
    </source>
</evidence>
<dbReference type="Gene3D" id="2.30.30.700">
    <property type="entry name" value="SLA1 homology domain 1"/>
    <property type="match status" value="1"/>
</dbReference>
<gene>
    <name evidence="3" type="ORF">OKA05_00350</name>
</gene>
<dbReference type="RefSeq" id="WP_264485091.1">
    <property type="nucleotide sequence ID" value="NZ_JAPDDT010000001.1"/>
</dbReference>
<feature type="domain" description="Thioredoxin" evidence="2">
    <location>
        <begin position="71"/>
        <end position="209"/>
    </location>
</feature>
<evidence type="ECO:0000256" key="1">
    <source>
        <dbReference type="ARBA" id="ARBA00022729"/>
    </source>
</evidence>